<keyword evidence="2" id="KW-0812">Transmembrane</keyword>
<evidence type="ECO:0000256" key="2">
    <source>
        <dbReference type="ARBA" id="ARBA00022692"/>
    </source>
</evidence>
<dbReference type="NCBIfam" id="TIGR01352">
    <property type="entry name" value="tonB_Cterm"/>
    <property type="match status" value="1"/>
</dbReference>
<dbReference type="EMBL" id="LLXU01000066">
    <property type="protein sequence ID" value="KRG44824.1"/>
    <property type="molecule type" value="Genomic_DNA"/>
</dbReference>
<reference evidence="7 8" key="1">
    <citation type="submission" date="2015-10" db="EMBL/GenBank/DDBJ databases">
        <title>Genome sequencing and analysis of members of genus Stenotrophomonas.</title>
        <authorList>
            <person name="Patil P.P."/>
            <person name="Midha S."/>
            <person name="Patil P.B."/>
        </authorList>
    </citation>
    <scope>NUCLEOTIDE SEQUENCE [LARGE SCALE GENOMIC DNA]</scope>
    <source>
        <strain evidence="7 8">JCM 16536</strain>
    </source>
</reference>
<dbReference type="Gene3D" id="3.30.1150.10">
    <property type="match status" value="1"/>
</dbReference>
<dbReference type="Proteomes" id="UP000051802">
    <property type="component" value="Unassembled WGS sequence"/>
</dbReference>
<dbReference type="GO" id="GO:0055085">
    <property type="term" value="P:transmembrane transport"/>
    <property type="evidence" value="ECO:0007669"/>
    <property type="project" value="InterPro"/>
</dbReference>
<evidence type="ECO:0000313" key="7">
    <source>
        <dbReference type="EMBL" id="KRG44824.1"/>
    </source>
</evidence>
<organism evidence="7 8">
    <name type="scientific">Stenotrophomonas panacihumi</name>
    <dbReference type="NCBI Taxonomy" id="676599"/>
    <lineage>
        <taxon>Bacteria</taxon>
        <taxon>Pseudomonadati</taxon>
        <taxon>Pseudomonadota</taxon>
        <taxon>Gammaproteobacteria</taxon>
        <taxon>Lysobacterales</taxon>
        <taxon>Lysobacteraceae</taxon>
        <taxon>Stenotrophomonas</taxon>
    </lineage>
</organism>
<evidence type="ECO:0000256" key="5">
    <source>
        <dbReference type="SAM" id="SignalP"/>
    </source>
</evidence>
<keyword evidence="5" id="KW-0732">Signal</keyword>
<dbReference type="InterPro" id="IPR006260">
    <property type="entry name" value="TonB/TolA_C"/>
</dbReference>
<evidence type="ECO:0000256" key="4">
    <source>
        <dbReference type="ARBA" id="ARBA00023136"/>
    </source>
</evidence>
<comment type="subcellular location">
    <subcellularLocation>
        <location evidence="1">Membrane</location>
        <topology evidence="1">Single-pass membrane protein</topology>
    </subcellularLocation>
</comment>
<feature type="signal peptide" evidence="5">
    <location>
        <begin position="1"/>
        <end position="20"/>
    </location>
</feature>
<keyword evidence="8" id="KW-1185">Reference proteome</keyword>
<keyword evidence="3" id="KW-1133">Transmembrane helix</keyword>
<dbReference type="SUPFAM" id="SSF74653">
    <property type="entry name" value="TolA/TonB C-terminal domain"/>
    <property type="match status" value="1"/>
</dbReference>
<dbReference type="InterPro" id="IPR037682">
    <property type="entry name" value="TonB_C"/>
</dbReference>
<comment type="caution">
    <text evidence="7">The sequence shown here is derived from an EMBL/GenBank/DDBJ whole genome shotgun (WGS) entry which is preliminary data.</text>
</comment>
<dbReference type="Pfam" id="PF03544">
    <property type="entry name" value="TonB_C"/>
    <property type="match status" value="1"/>
</dbReference>
<evidence type="ECO:0000313" key="8">
    <source>
        <dbReference type="Proteomes" id="UP000051802"/>
    </source>
</evidence>
<dbReference type="STRING" id="676599.ARC20_07935"/>
<dbReference type="GO" id="GO:0016020">
    <property type="term" value="C:membrane"/>
    <property type="evidence" value="ECO:0007669"/>
    <property type="project" value="UniProtKB-SubCell"/>
</dbReference>
<evidence type="ECO:0000256" key="3">
    <source>
        <dbReference type="ARBA" id="ARBA00022989"/>
    </source>
</evidence>
<protein>
    <recommendedName>
        <fullName evidence="6">TonB C-terminal domain-containing protein</fullName>
    </recommendedName>
</protein>
<keyword evidence="4" id="KW-0472">Membrane</keyword>
<sequence>MLVVASVLMAAMSGPVTAQAVAVTEKPAPGVIDTQSGTGVDKDAYNALIDKMDQGDACGEDCDRIARLVSGNAPVMPYDADGQTPVTGEVAIIFIIDESGLTSNFRIERSTSPQLSAAAIAAVQSWRFTPALKAGKPVSMQARQIFPFVLP</sequence>
<name>A0A0R0AVW5_9GAMM</name>
<proteinExistence type="predicted"/>
<evidence type="ECO:0000259" key="6">
    <source>
        <dbReference type="Pfam" id="PF03544"/>
    </source>
</evidence>
<gene>
    <name evidence="7" type="ORF">ARC20_07935</name>
</gene>
<dbReference type="AlphaFoldDB" id="A0A0R0AVW5"/>
<evidence type="ECO:0000256" key="1">
    <source>
        <dbReference type="ARBA" id="ARBA00004167"/>
    </source>
</evidence>
<feature type="domain" description="TonB C-terminal" evidence="6">
    <location>
        <begin position="87"/>
        <end position="149"/>
    </location>
</feature>
<accession>A0A0R0AVW5</accession>
<feature type="chain" id="PRO_5006391412" description="TonB C-terminal domain-containing protein" evidence="5">
    <location>
        <begin position="21"/>
        <end position="151"/>
    </location>
</feature>